<keyword evidence="3" id="KW-1185">Reference proteome</keyword>
<reference evidence="2 3" key="1">
    <citation type="submission" date="2019-08" db="EMBL/GenBank/DDBJ databases">
        <authorList>
            <person name="Peeters C."/>
        </authorList>
    </citation>
    <scope>NUCLEOTIDE SEQUENCE [LARGE SCALE GENOMIC DNA]</scope>
    <source>
        <strain evidence="2 3">LMG 31115</strain>
    </source>
</reference>
<dbReference type="EMBL" id="CABPSI010000001">
    <property type="protein sequence ID" value="VVD66940.1"/>
    <property type="molecule type" value="Genomic_DNA"/>
</dbReference>
<protein>
    <submittedName>
        <fullName evidence="2">Uncharacterized protein</fullName>
    </submittedName>
</protein>
<evidence type="ECO:0000256" key="1">
    <source>
        <dbReference type="SAM" id="MobiDB-lite"/>
    </source>
</evidence>
<evidence type="ECO:0000313" key="2">
    <source>
        <dbReference type="EMBL" id="VVD66940.1"/>
    </source>
</evidence>
<sequence length="1237" mass="135522">MPATRVAPHRASPSHSVGRSPAAFTRNDRAHARFLLKHARQREQVSRQRMVRETPQIATSASVQSGNAGAAAKALLFGMCFLGAQVCRADVTRAASRDTHVRTSDIDSALASLLPPSTSTPAQRCAVLPAASASGLPSLGVETFLSWVGERWSHACARAPLRCSGEIAPPTVTDALPTQADVLHAALSAVPPADTAQKTPAERDAMSRQLTARIDPVMARHDVSGMRFGSLDWALARIGCALIGDEANDWAPNALVAVALAMLPAHDDTDASATFLSRFMPVVTRMALAHDVIEPDEAQRLDTDTRARVIAYFRWRVQDMLGQGERLAAAAGLLPTRRAIARERVASAGVPPDVQIQVNKHRVWIGLWIASAHPMVFPPCMHAEGMYTPVELLMHDCLIDLKRDAPMLHTRLAEAGVTHDSITASFEAHYATAIPALAHTFLMPLLQARVDAMSDTDRQFWQCGDWTLHRAAGTLAMQPLPDDAGGVLGVVLPDERARKTDEIRHFTLLMSIRRQSASGVREVRHYLITPSTLQVVRLEADLSARLNAGQTPFVAVPRVAGQSSDRSGRPMCTDTVKRVDCGATITATQGAAEMLAAPFHALHDASFAMTATEAEHAARREALLGLLPFYRCVQDVRAAKADTVFDCAIDLTGLVPLADAGLDAAVTATHLLTALGPDEWFSWSEKLIAHGLPALRESTPAQLAYWLDAGVRDGMRLAKEAVHLFDPGFAAAWHLSAGAAGGARSLFERLSKMPVLRRHLPRLRVAEERLLRDSSAVESPMLNQLCRTRRSPPEQDGACSQLERVGGYVRPYPQGGGEARYQYDTDTQHFDTFDSQDAAMRTVVVDDMTDAGQLVEREYLLIGGDVVWRHLDRYRTLATAFNRVRQDALHVLSSLKGALGNDPRYVVVDVPVTTVGDDERTLQIAARYATYADPHGHCMQVARVQGTHYVFKIEHGWTAVPVARHPVTLFQATDADVASYLQFRALLHTPYAGDIVVYEGVSQFQRVVSLSRTEQTRIKRIALRMQKVQIDAMLWLMDPMNRAESELLLQRFTPIEQVTRLRVALVGALESMARVTPRFIANYRTRVAVALMVDPATPATAARGGLQSQVASNRAKMPVIYLNEDGLRERKTESLAGVMVHQMTRAALGASDRLSEALSLPAAIDDFGECVDLRPLIAVAPSVPPEVLVRHAPTLEHLIFMCAYLRDPGRAEEVRRFAWKSTDSYWRMSPWSVDDAM</sequence>
<feature type="compositionally biased region" description="Basic and acidic residues" evidence="1">
    <location>
        <begin position="41"/>
        <end position="52"/>
    </location>
</feature>
<dbReference type="Proteomes" id="UP000333828">
    <property type="component" value="Unassembled WGS sequence"/>
</dbReference>
<organism evidence="2 3">
    <name type="scientific">Pandoraea iniqua</name>
    <dbReference type="NCBI Taxonomy" id="2508288"/>
    <lineage>
        <taxon>Bacteria</taxon>
        <taxon>Pseudomonadati</taxon>
        <taxon>Pseudomonadota</taxon>
        <taxon>Betaproteobacteria</taxon>
        <taxon>Burkholderiales</taxon>
        <taxon>Burkholderiaceae</taxon>
        <taxon>Pandoraea</taxon>
    </lineage>
</organism>
<name>A0A5E4RU11_9BURK</name>
<proteinExistence type="predicted"/>
<gene>
    <name evidence="2" type="ORF">PIN31115_00389</name>
</gene>
<feature type="region of interest" description="Disordered" evidence="1">
    <location>
        <begin position="40"/>
        <end position="64"/>
    </location>
</feature>
<feature type="region of interest" description="Disordered" evidence="1">
    <location>
        <begin position="1"/>
        <end position="24"/>
    </location>
</feature>
<evidence type="ECO:0000313" key="3">
    <source>
        <dbReference type="Proteomes" id="UP000333828"/>
    </source>
</evidence>
<dbReference type="AlphaFoldDB" id="A0A5E4RU11"/>
<accession>A0A5E4RU11</accession>